<organism evidence="1 2">
    <name type="scientific">Syntrophobotulus glycolicus (strain DSM 8271 / FlGlyR)</name>
    <dbReference type="NCBI Taxonomy" id="645991"/>
    <lineage>
        <taxon>Bacteria</taxon>
        <taxon>Bacillati</taxon>
        <taxon>Bacillota</taxon>
        <taxon>Clostridia</taxon>
        <taxon>Eubacteriales</taxon>
        <taxon>Desulfitobacteriaceae</taxon>
        <taxon>Syntrophobotulus</taxon>
    </lineage>
</organism>
<gene>
    <name evidence="1" type="ordered locus">Sgly_0298</name>
</gene>
<dbReference type="Proteomes" id="UP000007488">
    <property type="component" value="Chromosome"/>
</dbReference>
<dbReference type="EMBL" id="CP002547">
    <property type="protein sequence ID" value="ADY54665.1"/>
    <property type="molecule type" value="Genomic_DNA"/>
</dbReference>
<dbReference type="RefSeq" id="WP_013623536.1">
    <property type="nucleotide sequence ID" value="NC_015172.1"/>
</dbReference>
<evidence type="ECO:0000313" key="2">
    <source>
        <dbReference type="Proteomes" id="UP000007488"/>
    </source>
</evidence>
<reference evidence="1 2" key="1">
    <citation type="journal article" date="2011" name="Stand. Genomic Sci.">
        <title>Complete genome sequence of Syntrophobotulus glycolicus type strain (FlGlyR).</title>
        <authorList>
            <person name="Han C."/>
            <person name="Mwirichia R."/>
            <person name="Chertkov O."/>
            <person name="Held B."/>
            <person name="Lapidus A."/>
            <person name="Nolan M."/>
            <person name="Lucas S."/>
            <person name="Hammon N."/>
            <person name="Deshpande S."/>
            <person name="Cheng J.F."/>
            <person name="Tapia R."/>
            <person name="Goodwin L."/>
            <person name="Pitluck S."/>
            <person name="Huntemann M."/>
            <person name="Liolios K."/>
            <person name="Ivanova N."/>
            <person name="Pagani I."/>
            <person name="Mavromatis K."/>
            <person name="Ovchinikova G."/>
            <person name="Pati A."/>
            <person name="Chen A."/>
            <person name="Palaniappan K."/>
            <person name="Land M."/>
            <person name="Hauser L."/>
            <person name="Brambilla E.M."/>
            <person name="Rohde M."/>
            <person name="Spring S."/>
            <person name="Sikorski J."/>
            <person name="Goker M."/>
            <person name="Woyke T."/>
            <person name="Bristow J."/>
            <person name="Eisen J.A."/>
            <person name="Markowitz V."/>
            <person name="Hugenholtz P."/>
            <person name="Kyrpides N.C."/>
            <person name="Klenk H.P."/>
            <person name="Detter J.C."/>
        </authorList>
    </citation>
    <scope>NUCLEOTIDE SEQUENCE [LARGE SCALE GENOMIC DNA]</scope>
    <source>
        <strain evidence="2">DSM 8271 / FlGlyR</strain>
    </source>
</reference>
<dbReference type="eggNOG" id="COG1694">
    <property type="taxonomic scope" value="Bacteria"/>
</dbReference>
<sequence>MSDTTNHFQSIVAAMLLQHQSVLDILSKGQETSSKVNRAVVKAVTTCGCISIHASKITIPENATLYDLKQLLNNHIQGSLCENCRDVIEAELGKELFYLTALINTLGLSLSDILEKETAKLNTLGIYNLV</sequence>
<name>F0SWX5_SYNGF</name>
<reference evidence="2" key="2">
    <citation type="submission" date="2011-02" db="EMBL/GenBank/DDBJ databases">
        <title>The complete genome of Syntrophobotulus glycolicus DSM 8271.</title>
        <authorList>
            <person name="Lucas S."/>
            <person name="Copeland A."/>
            <person name="Lapidus A."/>
            <person name="Bruce D."/>
            <person name="Goodwin L."/>
            <person name="Pitluck S."/>
            <person name="Kyrpides N."/>
            <person name="Mavromatis K."/>
            <person name="Pagani I."/>
            <person name="Ivanova N."/>
            <person name="Mikhailova N."/>
            <person name="Chertkov O."/>
            <person name="Held B."/>
            <person name="Detter J.C."/>
            <person name="Tapia R."/>
            <person name="Han C."/>
            <person name="Land M."/>
            <person name="Hauser L."/>
            <person name="Markowitz V."/>
            <person name="Cheng J.-F."/>
            <person name="Hugenholtz P."/>
            <person name="Woyke T."/>
            <person name="Wu D."/>
            <person name="Spring S."/>
            <person name="Schroeder M."/>
            <person name="Brambilla E."/>
            <person name="Klenk H.-P."/>
            <person name="Eisen J.A."/>
        </authorList>
    </citation>
    <scope>NUCLEOTIDE SEQUENCE [LARGE SCALE GENOMIC DNA]</scope>
    <source>
        <strain evidence="2">DSM 8271 / FlGlyR</strain>
    </source>
</reference>
<protein>
    <recommendedName>
        <fullName evidence="3">DUF1573 domain-containing protein</fullName>
    </recommendedName>
</protein>
<dbReference type="KEGG" id="sgy:Sgly_0298"/>
<dbReference type="HOGENOM" id="CLU_1924187_0_0_9"/>
<dbReference type="STRING" id="645991.Sgly_0298"/>
<accession>F0SWX5</accession>
<dbReference type="OrthoDB" id="2988649at2"/>
<keyword evidence="2" id="KW-1185">Reference proteome</keyword>
<evidence type="ECO:0008006" key="3">
    <source>
        <dbReference type="Google" id="ProtNLM"/>
    </source>
</evidence>
<dbReference type="AlphaFoldDB" id="F0SWX5"/>
<proteinExistence type="predicted"/>
<evidence type="ECO:0000313" key="1">
    <source>
        <dbReference type="EMBL" id="ADY54665.1"/>
    </source>
</evidence>